<keyword evidence="1" id="KW-0472">Membrane</keyword>
<dbReference type="Proteomes" id="UP000319825">
    <property type="component" value="Unassembled WGS sequence"/>
</dbReference>
<reference evidence="2 3" key="1">
    <citation type="submission" date="2019-07" db="EMBL/GenBank/DDBJ databases">
        <title>R&amp;d 2014.</title>
        <authorList>
            <person name="Klenk H.-P."/>
        </authorList>
    </citation>
    <scope>NUCLEOTIDE SEQUENCE [LARGE SCALE GENOMIC DNA]</scope>
    <source>
        <strain evidence="2 3">DSM 43868</strain>
    </source>
</reference>
<evidence type="ECO:0000313" key="2">
    <source>
        <dbReference type="EMBL" id="TWH70268.1"/>
    </source>
</evidence>
<feature type="transmembrane region" description="Helical" evidence="1">
    <location>
        <begin position="21"/>
        <end position="41"/>
    </location>
</feature>
<comment type="caution">
    <text evidence="2">The sequence shown here is derived from an EMBL/GenBank/DDBJ whole genome shotgun (WGS) entry which is preliminary data.</text>
</comment>
<dbReference type="EMBL" id="VLKE01000001">
    <property type="protein sequence ID" value="TWH70268.1"/>
    <property type="molecule type" value="Genomic_DNA"/>
</dbReference>
<dbReference type="OrthoDB" id="3403826at2"/>
<accession>A0A562IHG4</accession>
<gene>
    <name evidence="2" type="ORF">JD77_05290</name>
</gene>
<evidence type="ECO:0000313" key="3">
    <source>
        <dbReference type="Proteomes" id="UP000319825"/>
    </source>
</evidence>
<keyword evidence="1" id="KW-1133">Transmembrane helix</keyword>
<evidence type="ECO:0000256" key="1">
    <source>
        <dbReference type="SAM" id="Phobius"/>
    </source>
</evidence>
<protein>
    <recommendedName>
        <fullName evidence="4">DUF4878 domain-containing protein</fullName>
    </recommendedName>
</protein>
<sequence>MGRRQAWTRPVRRRRPVRTGLLFAGLGLGLCLIGVAGLGAWNLQLVTRSTEPVRQTADGFFREVAAGDVDRAYERLCSEARGKWSAGGFGAWVRTPPQVTGYEITDVSVATRGGRPLGTVTVRLTRDGGGSEERRLPVVREDGRWRVCGDPF</sequence>
<name>A0A562IHG4_MICOL</name>
<evidence type="ECO:0008006" key="4">
    <source>
        <dbReference type="Google" id="ProtNLM"/>
    </source>
</evidence>
<organism evidence="2 3">
    <name type="scientific">Micromonospora olivasterospora</name>
    <dbReference type="NCBI Taxonomy" id="1880"/>
    <lineage>
        <taxon>Bacteria</taxon>
        <taxon>Bacillati</taxon>
        <taxon>Actinomycetota</taxon>
        <taxon>Actinomycetes</taxon>
        <taxon>Micromonosporales</taxon>
        <taxon>Micromonosporaceae</taxon>
        <taxon>Micromonospora</taxon>
    </lineage>
</organism>
<proteinExistence type="predicted"/>
<keyword evidence="3" id="KW-1185">Reference proteome</keyword>
<dbReference type="AlphaFoldDB" id="A0A562IHG4"/>
<dbReference type="RefSeq" id="WP_145776589.1">
    <property type="nucleotide sequence ID" value="NZ_BAAATQ010000139.1"/>
</dbReference>
<keyword evidence="1" id="KW-0812">Transmembrane</keyword>